<comment type="caution">
    <text evidence="1">The sequence shown here is derived from an EMBL/GenBank/DDBJ whole genome shotgun (WGS) entry which is preliminary data.</text>
</comment>
<evidence type="ECO:0000313" key="2">
    <source>
        <dbReference type="Proteomes" id="UP000814128"/>
    </source>
</evidence>
<dbReference type="EMBL" id="MU273563">
    <property type="protein sequence ID" value="KAI0031914.1"/>
    <property type="molecule type" value="Genomic_DNA"/>
</dbReference>
<keyword evidence="2" id="KW-1185">Reference proteome</keyword>
<evidence type="ECO:0000313" key="1">
    <source>
        <dbReference type="EMBL" id="KAI0031914.1"/>
    </source>
</evidence>
<sequence length="212" mass="22579">GKHEPIQVVISGASDADILNNNLETGGLITYFESFGFARECLGQHLGVSQQANLGDGNGYVNESAVIRWDYGDAAIGTCRESVQGGNHFRYWIQDGSQMNTGAVFIAASYENSSARAHANIFTLYNFGRDWLIGNATSQSSLIPTLSLANGISYSGQTSFSGYIYQTNAQYVSGLLQNSSNGINHASDVAANGVSAVDGLVAVLNVRILQRP</sequence>
<protein>
    <submittedName>
        <fullName evidence="1">Uncharacterized protein</fullName>
    </submittedName>
</protein>
<reference evidence="1" key="2">
    <citation type="journal article" date="2022" name="New Phytol.">
        <title>Evolutionary transition to the ectomycorrhizal habit in the genomes of a hyperdiverse lineage of mushroom-forming fungi.</title>
        <authorList>
            <person name="Looney B."/>
            <person name="Miyauchi S."/>
            <person name="Morin E."/>
            <person name="Drula E."/>
            <person name="Courty P.E."/>
            <person name="Kohler A."/>
            <person name="Kuo A."/>
            <person name="LaButti K."/>
            <person name="Pangilinan J."/>
            <person name="Lipzen A."/>
            <person name="Riley R."/>
            <person name="Andreopoulos W."/>
            <person name="He G."/>
            <person name="Johnson J."/>
            <person name="Nolan M."/>
            <person name="Tritt A."/>
            <person name="Barry K.W."/>
            <person name="Grigoriev I.V."/>
            <person name="Nagy L.G."/>
            <person name="Hibbett D."/>
            <person name="Henrissat B."/>
            <person name="Matheny P.B."/>
            <person name="Labbe J."/>
            <person name="Martin F.M."/>
        </authorList>
    </citation>
    <scope>NUCLEOTIDE SEQUENCE</scope>
    <source>
        <strain evidence="1">EC-137</strain>
    </source>
</reference>
<feature type="non-terminal residue" evidence="1">
    <location>
        <position position="1"/>
    </location>
</feature>
<proteinExistence type="predicted"/>
<gene>
    <name evidence="1" type="ORF">K488DRAFT_22697</name>
</gene>
<name>A0ACB8QJB7_9AGAM</name>
<feature type="non-terminal residue" evidence="1">
    <location>
        <position position="212"/>
    </location>
</feature>
<accession>A0ACB8QJB7</accession>
<reference evidence="1" key="1">
    <citation type="submission" date="2021-02" db="EMBL/GenBank/DDBJ databases">
        <authorList>
            <consortium name="DOE Joint Genome Institute"/>
            <person name="Ahrendt S."/>
            <person name="Looney B.P."/>
            <person name="Miyauchi S."/>
            <person name="Morin E."/>
            <person name="Drula E."/>
            <person name="Courty P.E."/>
            <person name="Chicoki N."/>
            <person name="Fauchery L."/>
            <person name="Kohler A."/>
            <person name="Kuo A."/>
            <person name="Labutti K."/>
            <person name="Pangilinan J."/>
            <person name="Lipzen A."/>
            <person name="Riley R."/>
            <person name="Andreopoulos W."/>
            <person name="He G."/>
            <person name="Johnson J."/>
            <person name="Barry K.W."/>
            <person name="Grigoriev I.V."/>
            <person name="Nagy L."/>
            <person name="Hibbett D."/>
            <person name="Henrissat B."/>
            <person name="Matheny P.B."/>
            <person name="Labbe J."/>
            <person name="Martin F."/>
        </authorList>
    </citation>
    <scope>NUCLEOTIDE SEQUENCE</scope>
    <source>
        <strain evidence="1">EC-137</strain>
    </source>
</reference>
<dbReference type="Proteomes" id="UP000814128">
    <property type="component" value="Unassembled WGS sequence"/>
</dbReference>
<organism evidence="1 2">
    <name type="scientific">Vararia minispora EC-137</name>
    <dbReference type="NCBI Taxonomy" id="1314806"/>
    <lineage>
        <taxon>Eukaryota</taxon>
        <taxon>Fungi</taxon>
        <taxon>Dikarya</taxon>
        <taxon>Basidiomycota</taxon>
        <taxon>Agaricomycotina</taxon>
        <taxon>Agaricomycetes</taxon>
        <taxon>Russulales</taxon>
        <taxon>Lachnocladiaceae</taxon>
        <taxon>Vararia</taxon>
    </lineage>
</organism>